<accession>A0ABT8M953</accession>
<evidence type="ECO:0000313" key="3">
    <source>
        <dbReference type="EMBL" id="MDN7024453.1"/>
    </source>
</evidence>
<keyword evidence="1" id="KW-0812">Transmembrane</keyword>
<organism evidence="3 4">
    <name type="scientific">Methanoculleus frigidifontis</name>
    <dbReference type="NCBI Taxonomy" id="2584085"/>
    <lineage>
        <taxon>Archaea</taxon>
        <taxon>Methanobacteriati</taxon>
        <taxon>Methanobacteriota</taxon>
        <taxon>Stenosarchaea group</taxon>
        <taxon>Methanomicrobia</taxon>
        <taxon>Methanomicrobiales</taxon>
        <taxon>Methanomicrobiaceae</taxon>
        <taxon>Methanoculleus</taxon>
    </lineage>
</organism>
<feature type="transmembrane region" description="Helical" evidence="1">
    <location>
        <begin position="50"/>
        <end position="72"/>
    </location>
</feature>
<feature type="domain" description="Heparan-alpha-glucosaminide N-acetyltransferase catalytic" evidence="2">
    <location>
        <begin position="9"/>
        <end position="234"/>
    </location>
</feature>
<gene>
    <name evidence="3" type="ORF">FGU65_06045</name>
</gene>
<keyword evidence="1" id="KW-0472">Membrane</keyword>
<feature type="transmembrane region" description="Helical" evidence="1">
    <location>
        <begin position="226"/>
        <end position="244"/>
    </location>
</feature>
<keyword evidence="4" id="KW-1185">Reference proteome</keyword>
<evidence type="ECO:0000313" key="4">
    <source>
        <dbReference type="Proteomes" id="UP001168338"/>
    </source>
</evidence>
<name>A0ABT8M953_9EURY</name>
<dbReference type="RefSeq" id="WP_301663558.1">
    <property type="nucleotide sequence ID" value="NZ_VCYH01000003.1"/>
</dbReference>
<comment type="caution">
    <text evidence="3">The sequence shown here is derived from an EMBL/GenBank/DDBJ whole genome shotgun (WGS) entry which is preliminary data.</text>
</comment>
<feature type="transmembrane region" description="Helical" evidence="1">
    <location>
        <begin position="92"/>
        <end position="109"/>
    </location>
</feature>
<proteinExistence type="predicted"/>
<feature type="transmembrane region" description="Helical" evidence="1">
    <location>
        <begin position="21"/>
        <end position="44"/>
    </location>
</feature>
<dbReference type="InterPro" id="IPR012429">
    <property type="entry name" value="HGSNAT_cat"/>
</dbReference>
<evidence type="ECO:0000259" key="2">
    <source>
        <dbReference type="Pfam" id="PF07786"/>
    </source>
</evidence>
<protein>
    <submittedName>
        <fullName evidence="3">DUF1624 domain-containing protein</fullName>
    </submittedName>
</protein>
<dbReference type="Pfam" id="PF07786">
    <property type="entry name" value="HGSNAT_cat"/>
    <property type="match status" value="1"/>
</dbReference>
<feature type="transmembrane region" description="Helical" evidence="1">
    <location>
        <begin position="115"/>
        <end position="133"/>
    </location>
</feature>
<dbReference type="EMBL" id="VCYH01000003">
    <property type="protein sequence ID" value="MDN7024453.1"/>
    <property type="molecule type" value="Genomic_DNA"/>
</dbReference>
<sequence length="246" mass="27207">MTGTAISGRYWEIDAARGIAVVTMILFHAVFDLNYFGIVTVTVATGFWRMLAYATASTFIFLVGLSLTISYARSSRRLDAQALRRKYLKRGATIFGYGLVVTAATYLFLPSGYIVFGILHFIGIAVIIAPFFIRFEEANLLFGVAALFAGYVTNAITGPWPLLWLGIHPSSFTSLDYVPLLPWFGLVLFGIYFGKKFYPEGTRGFSVKIAEPGAARPLAFLGRHSLFIYFLHQPIILAAIFLLSNA</sequence>
<dbReference type="Proteomes" id="UP001168338">
    <property type="component" value="Unassembled WGS sequence"/>
</dbReference>
<evidence type="ECO:0000256" key="1">
    <source>
        <dbReference type="SAM" id="Phobius"/>
    </source>
</evidence>
<feature type="transmembrane region" description="Helical" evidence="1">
    <location>
        <begin position="140"/>
        <end position="157"/>
    </location>
</feature>
<feature type="transmembrane region" description="Helical" evidence="1">
    <location>
        <begin position="177"/>
        <end position="194"/>
    </location>
</feature>
<reference evidence="3" key="1">
    <citation type="submission" date="2019-05" db="EMBL/GenBank/DDBJ databases">
        <title>Methanoculleus sp. FWC-SCC1, a methanogenic archaeon isolated from deep marine cold seep.</title>
        <authorList>
            <person name="Chen Y.-W."/>
            <person name="Chen S.-C."/>
            <person name="Teng N.-H."/>
            <person name="Lai M.-C."/>
        </authorList>
    </citation>
    <scope>NUCLEOTIDE SEQUENCE</scope>
    <source>
        <strain evidence="3">FWC-SCC1</strain>
    </source>
</reference>
<keyword evidence="1" id="KW-1133">Transmembrane helix</keyword>